<dbReference type="EMBL" id="CM003529">
    <property type="protein sequence ID" value="RCV12640.1"/>
    <property type="molecule type" value="Genomic_DNA"/>
</dbReference>
<feature type="compositionally biased region" description="Low complexity" evidence="1">
    <location>
        <begin position="44"/>
        <end position="55"/>
    </location>
</feature>
<organism evidence="2">
    <name type="scientific">Setaria italica</name>
    <name type="common">Foxtail millet</name>
    <name type="synonym">Panicum italicum</name>
    <dbReference type="NCBI Taxonomy" id="4555"/>
    <lineage>
        <taxon>Eukaryota</taxon>
        <taxon>Viridiplantae</taxon>
        <taxon>Streptophyta</taxon>
        <taxon>Embryophyta</taxon>
        <taxon>Tracheophyta</taxon>
        <taxon>Spermatophyta</taxon>
        <taxon>Magnoliopsida</taxon>
        <taxon>Liliopsida</taxon>
        <taxon>Poales</taxon>
        <taxon>Poaceae</taxon>
        <taxon>PACMAD clade</taxon>
        <taxon>Panicoideae</taxon>
        <taxon>Panicodae</taxon>
        <taxon>Paniceae</taxon>
        <taxon>Cenchrinae</taxon>
        <taxon>Setaria</taxon>
    </lineage>
</organism>
<reference evidence="2" key="2">
    <citation type="submission" date="2015-07" db="EMBL/GenBank/DDBJ databases">
        <authorList>
            <person name="Noorani M."/>
        </authorList>
    </citation>
    <scope>NUCLEOTIDE SEQUENCE</scope>
    <source>
        <strain evidence="2">Yugu1</strain>
    </source>
</reference>
<dbReference type="AlphaFoldDB" id="A0A368Q5W3"/>
<proteinExistence type="predicted"/>
<gene>
    <name evidence="2" type="ORF">SETIT_2G285300v2</name>
</gene>
<name>A0A368Q5W3_SETIT</name>
<accession>A0A368Q5W3</accession>
<feature type="region of interest" description="Disordered" evidence="1">
    <location>
        <begin position="1"/>
        <end position="108"/>
    </location>
</feature>
<evidence type="ECO:0000313" key="2">
    <source>
        <dbReference type="EMBL" id="RCV12640.1"/>
    </source>
</evidence>
<evidence type="ECO:0000256" key="1">
    <source>
        <dbReference type="SAM" id="MobiDB-lite"/>
    </source>
</evidence>
<protein>
    <submittedName>
        <fullName evidence="2">Uncharacterized protein</fullName>
    </submittedName>
</protein>
<sequence length="108" mass="11174">MTHLFVPGAAKLQKPKQASRRASSPEDSCKAGTEGVATLSSSCGNRHTTSSSRTRGGNHGGGRRGGDGRGGGRGQSIFDDAPTTRSGLHFHGPLTCHSAIEAEEQFPT</sequence>
<reference evidence="2" key="1">
    <citation type="journal article" date="2012" name="Nat. Biotechnol.">
        <title>Reference genome sequence of the model plant Setaria.</title>
        <authorList>
            <person name="Bennetzen J.L."/>
            <person name="Schmutz J."/>
            <person name="Wang H."/>
            <person name="Percifield R."/>
            <person name="Hawkins J."/>
            <person name="Pontaroli A.C."/>
            <person name="Estep M."/>
            <person name="Feng L."/>
            <person name="Vaughn J.N."/>
            <person name="Grimwood J."/>
            <person name="Jenkins J."/>
            <person name="Barry K."/>
            <person name="Lindquist E."/>
            <person name="Hellsten U."/>
            <person name="Deshpande S."/>
            <person name="Wang X."/>
            <person name="Wu X."/>
            <person name="Mitros T."/>
            <person name="Triplett J."/>
            <person name="Yang X."/>
            <person name="Ye C.Y."/>
            <person name="Mauro-Herrera M."/>
            <person name="Wang L."/>
            <person name="Li P."/>
            <person name="Sharma M."/>
            <person name="Sharma R."/>
            <person name="Ronald P.C."/>
            <person name="Panaud O."/>
            <person name="Kellogg E.A."/>
            <person name="Brutnell T.P."/>
            <person name="Doust A.N."/>
            <person name="Tuskan G.A."/>
            <person name="Rokhsar D."/>
            <person name="Devos K.M."/>
        </authorList>
    </citation>
    <scope>NUCLEOTIDE SEQUENCE [LARGE SCALE GENOMIC DNA]</scope>
    <source>
        <strain evidence="2">Yugu1</strain>
    </source>
</reference>